<dbReference type="PANTHER" id="PTHR11670">
    <property type="entry name" value="ACONITASE/IRON-RESPONSIVE ELEMENT FAMILY MEMBER"/>
    <property type="match status" value="1"/>
</dbReference>
<gene>
    <name evidence="2" type="primary">acnD</name>
    <name evidence="2" type="ORF">MTCD1_01820</name>
</gene>
<dbReference type="GO" id="GO:0016829">
    <property type="term" value="F:lyase activity"/>
    <property type="evidence" value="ECO:0007669"/>
    <property type="project" value="UniProtKB-KW"/>
</dbReference>
<keyword evidence="2" id="KW-0456">Lyase</keyword>
<keyword evidence="3" id="KW-1185">Reference proteome</keyword>
<dbReference type="Gene3D" id="3.20.19.10">
    <property type="entry name" value="Aconitase, domain 4"/>
    <property type="match status" value="1"/>
</dbReference>
<comment type="caution">
    <text evidence="2">The sequence shown here is derived from an EMBL/GenBank/DDBJ whole genome shotgun (WGS) entry which is preliminary data.</text>
</comment>
<dbReference type="SUPFAM" id="SSF52016">
    <property type="entry name" value="LeuD/IlvD-like"/>
    <property type="match status" value="1"/>
</dbReference>
<evidence type="ECO:0000313" key="2">
    <source>
        <dbReference type="EMBL" id="GAW96206.1"/>
    </source>
</evidence>
<protein>
    <submittedName>
        <fullName evidence="2">2-methylcitrate dehydratase (2-methyl-trans-aconitate forming)</fullName>
        <ecNumber evidence="2">4.2.1.117</ecNumber>
    </submittedName>
</protein>
<dbReference type="InterPro" id="IPR015928">
    <property type="entry name" value="Aconitase/3IPM_dehydase_swvl"/>
</dbReference>
<sequence length="147" mass="16135">MWEAIEIYMERKQPLIIIAGADYGQGSSRDWAAKGVRLAGVEVIISEGFERIHRTNLVGMGILPLEFTNGDTRHSYNIDGSETYDVEDSHVKGISPGGAMTVIMTRRNGEIINIPVKCRLDTADEVSVYAAGGVLQKFANDFLESNS</sequence>
<dbReference type="InterPro" id="IPR000573">
    <property type="entry name" value="AconitaseA/IPMdHydase_ssu_swvl"/>
</dbReference>
<accession>A0ABQ0MX46</accession>
<reference evidence="2 3" key="1">
    <citation type="submission" date="2017-06" db="EMBL/GenBank/DDBJ databases">
        <title>Whole Genome Sequences of Colwellia marinimaniae MTCD1.</title>
        <authorList>
            <person name="Kusumoto H."/>
            <person name="Inoue M."/>
            <person name="Tanikawa K."/>
            <person name="Maeji H."/>
            <person name="Cameron J.H."/>
            <person name="Bartlett D.H."/>
        </authorList>
    </citation>
    <scope>NUCLEOTIDE SEQUENCE [LARGE SCALE GENOMIC DNA]</scope>
    <source>
        <strain evidence="2 3">MTCD1</strain>
    </source>
</reference>
<evidence type="ECO:0000313" key="3">
    <source>
        <dbReference type="Proteomes" id="UP000197068"/>
    </source>
</evidence>
<dbReference type="Pfam" id="PF00694">
    <property type="entry name" value="Aconitase_C"/>
    <property type="match status" value="1"/>
</dbReference>
<name>A0ABQ0MX46_9GAMM</name>
<feature type="domain" description="Aconitase A/isopropylmalate dehydratase small subunit swivel" evidence="1">
    <location>
        <begin position="4"/>
        <end position="69"/>
    </location>
</feature>
<evidence type="ECO:0000259" key="1">
    <source>
        <dbReference type="Pfam" id="PF00694"/>
    </source>
</evidence>
<dbReference type="EMBL" id="BDQM01000012">
    <property type="protein sequence ID" value="GAW96206.1"/>
    <property type="molecule type" value="Genomic_DNA"/>
</dbReference>
<dbReference type="EC" id="4.2.1.117" evidence="2"/>
<proteinExistence type="predicted"/>
<organism evidence="2 3">
    <name type="scientific">Colwellia marinimaniae</name>
    <dbReference type="NCBI Taxonomy" id="1513592"/>
    <lineage>
        <taxon>Bacteria</taxon>
        <taxon>Pseudomonadati</taxon>
        <taxon>Pseudomonadota</taxon>
        <taxon>Gammaproteobacteria</taxon>
        <taxon>Alteromonadales</taxon>
        <taxon>Colwelliaceae</taxon>
        <taxon>Colwellia</taxon>
    </lineage>
</organism>
<dbReference type="InterPro" id="IPR006249">
    <property type="entry name" value="Aconitase/IRP2"/>
</dbReference>
<dbReference type="Proteomes" id="UP000197068">
    <property type="component" value="Unassembled WGS sequence"/>
</dbReference>